<gene>
    <name evidence="1" type="ORF">DW740_16255</name>
</gene>
<dbReference type="InterPro" id="IPR013783">
    <property type="entry name" value="Ig-like_fold"/>
</dbReference>
<sequence>MKKKPITVSSILSRFLFFVIAFLIIGCFTGVSPVKADFEQKIQLNRCYANGSEINIESYVQGSQYDYVQIYRADRDPSQGGTFVLLDQMPISTNYWYSDSYGGKYWYTSGDNDKITCFSHSCSVDGDVVFVDSTVEAGHSYYYKLVMRSDWEDSWPAISSNVVSATVKLSAPVVTRCHSYNNKNVKLCWSYTPKAKGYQIYKYTGKKWKRIKTINKKSTLAYTDKKVKAGKTYKYKIRSYSIVSGKKIYSSFSSVRKVSLKRPTVRGNYKANSVYGPSLNSSQLMQVRRVVQSFKTNYIRKGMSEYDKALAAFLYLRSNCSYARRGWQYNNANNAWGALVYNEAQCSGFARAMKALCDGVGVKCKYVHANSKAVNPSHQWNEIRINGKWYIVDAQGGFFLAGSNTWKNMMGMRWNTKGLPKCSASDHKKFGFYGSIV</sequence>
<protein>
    <submittedName>
        <fullName evidence="1">Transglutaminase-like superfamily</fullName>
    </submittedName>
</protein>
<dbReference type="EMBL" id="QSKF01000018">
    <property type="protein sequence ID" value="RHE36798.1"/>
    <property type="molecule type" value="Genomic_DNA"/>
</dbReference>
<dbReference type="Gene3D" id="2.60.40.10">
    <property type="entry name" value="Immunoglobulins"/>
    <property type="match status" value="1"/>
</dbReference>
<dbReference type="InterPro" id="IPR038765">
    <property type="entry name" value="Papain-like_cys_pep_sf"/>
</dbReference>
<dbReference type="Pfam" id="PF01841">
    <property type="entry name" value="Transglut_core"/>
    <property type="match status" value="1"/>
</dbReference>
<comment type="caution">
    <text evidence="1">The sequence shown here is derived from an EMBL/GenBank/DDBJ whole genome shotgun (WGS) entry which is preliminary data.</text>
</comment>
<dbReference type="RefSeq" id="WP_118041424.1">
    <property type="nucleotide sequence ID" value="NZ_CABJFK010000018.1"/>
</dbReference>
<dbReference type="SUPFAM" id="SSF49265">
    <property type="entry name" value="Fibronectin type III"/>
    <property type="match status" value="1"/>
</dbReference>
<dbReference type="Gene3D" id="3.10.620.30">
    <property type="match status" value="1"/>
</dbReference>
<dbReference type="InterPro" id="IPR002931">
    <property type="entry name" value="Transglutaminase-like"/>
</dbReference>
<dbReference type="PANTHER" id="PTHR46333">
    <property type="entry name" value="CYTOKINESIS PROTEIN 3"/>
    <property type="match status" value="1"/>
</dbReference>
<evidence type="ECO:0000313" key="1">
    <source>
        <dbReference type="EMBL" id="RHE36798.1"/>
    </source>
</evidence>
<dbReference type="AlphaFoldDB" id="A0A414J0I2"/>
<dbReference type="InterPro" id="IPR036116">
    <property type="entry name" value="FN3_sf"/>
</dbReference>
<evidence type="ECO:0000313" key="2">
    <source>
        <dbReference type="Proteomes" id="UP000283745"/>
    </source>
</evidence>
<dbReference type="GO" id="GO:0005737">
    <property type="term" value="C:cytoplasm"/>
    <property type="evidence" value="ECO:0007669"/>
    <property type="project" value="TreeGrafter"/>
</dbReference>
<dbReference type="Proteomes" id="UP000283745">
    <property type="component" value="Unassembled WGS sequence"/>
</dbReference>
<reference evidence="1 2" key="1">
    <citation type="submission" date="2018-08" db="EMBL/GenBank/DDBJ databases">
        <title>A genome reference for cultivated species of the human gut microbiota.</title>
        <authorList>
            <person name="Zou Y."/>
            <person name="Xue W."/>
            <person name="Luo G."/>
        </authorList>
    </citation>
    <scope>NUCLEOTIDE SEQUENCE [LARGE SCALE GENOMIC DNA]</scope>
    <source>
        <strain evidence="1 2">AM28-23</strain>
    </source>
</reference>
<dbReference type="InterPro" id="IPR052557">
    <property type="entry name" value="CAP/Cytokinesis_protein"/>
</dbReference>
<dbReference type="SUPFAM" id="SSF54001">
    <property type="entry name" value="Cysteine proteinases"/>
    <property type="match status" value="1"/>
</dbReference>
<name>A0A414J0I2_9FIRM</name>
<organism evidence="1 2">
    <name type="scientific">Blautia obeum</name>
    <dbReference type="NCBI Taxonomy" id="40520"/>
    <lineage>
        <taxon>Bacteria</taxon>
        <taxon>Bacillati</taxon>
        <taxon>Bacillota</taxon>
        <taxon>Clostridia</taxon>
        <taxon>Lachnospirales</taxon>
        <taxon>Lachnospiraceae</taxon>
        <taxon>Blautia</taxon>
    </lineage>
</organism>
<dbReference type="PANTHER" id="PTHR46333:SF2">
    <property type="entry name" value="CYTOKINESIS PROTEIN 3"/>
    <property type="match status" value="1"/>
</dbReference>
<proteinExistence type="predicted"/>
<dbReference type="PROSITE" id="PS51257">
    <property type="entry name" value="PROKAR_LIPOPROTEIN"/>
    <property type="match status" value="1"/>
</dbReference>
<accession>A0A414J0I2</accession>
<dbReference type="SMART" id="SM00460">
    <property type="entry name" value="TGc"/>
    <property type="match status" value="1"/>
</dbReference>